<dbReference type="EMBL" id="RJVU01011362">
    <property type="protein sequence ID" value="ROL53304.1"/>
    <property type="molecule type" value="Genomic_DNA"/>
</dbReference>
<sequence>MSSPVILRIVFGGDDDSRKLTLKTGIPKSVDDLVLEIMTVFGVKQKFRLQYKDKDFGNEYMNLMSTSQIEDRDTLKMIFLSTDDCNSCMQETAPDAPSCSSIFVPSPSSTCSSDPLDTRDVSPCAIDSVQVVNLSDDSFSSSAETVLITSPESRTSSWPQVFVVPRFSCSAEIQLQRADTEFNKSGMLLIPPPKLRSDILEGMAEEIFRYAAYPSDSQLDQAAEALINAHPCLREKGTRTGHEGWKHYLKIKMANFRSKLSKIGHPEITVNSLRNKRKGQGKAASNIKKPKKAEVNFLPCLPKGETAESMEKERIALLTEVKKKNNEAVVKEKMHLTFSYRRQELVEDLPMVSDLQSRWPALFTVNEINAEFMRITTVPLISKFLAQLDKCTANLQKVFSSKGGASGQKISRIMAVADKCGDIHIKRDCVIQSLCVYLNEDITTVIKEFQDCNAEEAEKGVSETTLGLFVIRKEGAGAEDDLGDVGVVIEGAKLIQHLKSISFGLVILFGLIYALNLSYPQSLRFTFEFFQKPVKVEEGRFPGLPLAISESTALPVNP</sequence>
<evidence type="ECO:0000313" key="1">
    <source>
        <dbReference type="EMBL" id="ROL53304.1"/>
    </source>
</evidence>
<dbReference type="Proteomes" id="UP000281406">
    <property type="component" value="Unassembled WGS sequence"/>
</dbReference>
<organism evidence="1 2">
    <name type="scientific">Anabarilius grahami</name>
    <name type="common">Kanglang fish</name>
    <name type="synonym">Barilius grahami</name>
    <dbReference type="NCBI Taxonomy" id="495550"/>
    <lineage>
        <taxon>Eukaryota</taxon>
        <taxon>Metazoa</taxon>
        <taxon>Chordata</taxon>
        <taxon>Craniata</taxon>
        <taxon>Vertebrata</taxon>
        <taxon>Euteleostomi</taxon>
        <taxon>Actinopterygii</taxon>
        <taxon>Neopterygii</taxon>
        <taxon>Teleostei</taxon>
        <taxon>Ostariophysi</taxon>
        <taxon>Cypriniformes</taxon>
        <taxon>Xenocyprididae</taxon>
        <taxon>Xenocypridinae</taxon>
        <taxon>Xenocypridinae incertae sedis</taxon>
        <taxon>Anabarilius</taxon>
    </lineage>
</organism>
<protein>
    <recommendedName>
        <fullName evidence="3">Sterile alpha motif domain-containing protein 3</fullName>
    </recommendedName>
</protein>
<name>A0A3N0Z540_ANAGA</name>
<dbReference type="OrthoDB" id="8895157at2759"/>
<dbReference type="AlphaFoldDB" id="A0A3N0Z540"/>
<proteinExistence type="predicted"/>
<keyword evidence="2" id="KW-1185">Reference proteome</keyword>
<evidence type="ECO:0008006" key="3">
    <source>
        <dbReference type="Google" id="ProtNLM"/>
    </source>
</evidence>
<evidence type="ECO:0000313" key="2">
    <source>
        <dbReference type="Proteomes" id="UP000281406"/>
    </source>
</evidence>
<gene>
    <name evidence="1" type="ORF">DPX16_23821</name>
</gene>
<dbReference type="PANTHER" id="PTHR31025">
    <property type="entry name" value="SI:CH211-196P9.1-RELATED"/>
    <property type="match status" value="1"/>
</dbReference>
<comment type="caution">
    <text evidence="1">The sequence shown here is derived from an EMBL/GenBank/DDBJ whole genome shotgun (WGS) entry which is preliminary data.</text>
</comment>
<accession>A0A3N0Z540</accession>
<dbReference type="PANTHER" id="PTHR31025:SF27">
    <property type="entry name" value="SI:CH211-193K19.2-RELATED"/>
    <property type="match status" value="1"/>
</dbReference>
<reference evidence="1 2" key="1">
    <citation type="submission" date="2018-10" db="EMBL/GenBank/DDBJ databases">
        <title>Genome assembly for a Yunnan-Guizhou Plateau 3E fish, Anabarilius grahami (Regan), and its evolutionary and genetic applications.</title>
        <authorList>
            <person name="Jiang W."/>
        </authorList>
    </citation>
    <scope>NUCLEOTIDE SEQUENCE [LARGE SCALE GENOMIC DNA]</scope>
    <source>
        <strain evidence="1">AG-KIZ</strain>
        <tissue evidence="1">Muscle</tissue>
    </source>
</reference>